<dbReference type="AlphaFoldDB" id="A0A8J3VUB5"/>
<protein>
    <submittedName>
        <fullName evidence="1">Uncharacterized protein</fullName>
    </submittedName>
</protein>
<dbReference type="InterPro" id="IPR054211">
    <property type="entry name" value="DUF6918"/>
</dbReference>
<dbReference type="Pfam" id="PF21893">
    <property type="entry name" value="DUF6918"/>
    <property type="match status" value="1"/>
</dbReference>
<evidence type="ECO:0000313" key="1">
    <source>
        <dbReference type="EMBL" id="GIH18448.1"/>
    </source>
</evidence>
<name>A0A8J3VUB5_9ACTN</name>
<organism evidence="1 2">
    <name type="scientific">Rugosimonospora africana</name>
    <dbReference type="NCBI Taxonomy" id="556532"/>
    <lineage>
        <taxon>Bacteria</taxon>
        <taxon>Bacillati</taxon>
        <taxon>Actinomycetota</taxon>
        <taxon>Actinomycetes</taxon>
        <taxon>Micromonosporales</taxon>
        <taxon>Micromonosporaceae</taxon>
        <taxon>Rugosimonospora</taxon>
    </lineage>
</organism>
<sequence length="148" mass="15516">MYSNLPDILLVDGAQKQIAADCQELVGQELSAKSGMSATALKVAYKAVTTFAPGYYQSTVEDMVPHLLGQLQPFWADFQAAGGGQFGDYLAKRSDEVSEAMLAVTDGMTQGSPRPAVVKAYNAVRGGASKHIEAALPAVGALVEKHAA</sequence>
<dbReference type="EMBL" id="BONZ01000067">
    <property type="protein sequence ID" value="GIH18448.1"/>
    <property type="molecule type" value="Genomic_DNA"/>
</dbReference>
<accession>A0A8J3VUB5</accession>
<reference evidence="1" key="1">
    <citation type="submission" date="2021-01" db="EMBL/GenBank/DDBJ databases">
        <title>Whole genome shotgun sequence of Rugosimonospora africana NBRC 104875.</title>
        <authorList>
            <person name="Komaki H."/>
            <person name="Tamura T."/>
        </authorList>
    </citation>
    <scope>NUCLEOTIDE SEQUENCE</scope>
    <source>
        <strain evidence="1">NBRC 104875</strain>
    </source>
</reference>
<gene>
    <name evidence="1" type="ORF">Raf01_66200</name>
</gene>
<dbReference type="Proteomes" id="UP000642748">
    <property type="component" value="Unassembled WGS sequence"/>
</dbReference>
<keyword evidence="2" id="KW-1185">Reference proteome</keyword>
<evidence type="ECO:0000313" key="2">
    <source>
        <dbReference type="Proteomes" id="UP000642748"/>
    </source>
</evidence>
<proteinExistence type="predicted"/>
<dbReference type="RefSeq" id="WP_203921966.1">
    <property type="nucleotide sequence ID" value="NZ_BONZ01000067.1"/>
</dbReference>
<comment type="caution">
    <text evidence="1">The sequence shown here is derived from an EMBL/GenBank/DDBJ whole genome shotgun (WGS) entry which is preliminary data.</text>
</comment>